<dbReference type="STRING" id="477680.SAMN05421788_101116"/>
<evidence type="ECO:0000256" key="1">
    <source>
        <dbReference type="ARBA" id="ARBA00023015"/>
    </source>
</evidence>
<feature type="domain" description="HTH araC/xylS-type" evidence="5">
    <location>
        <begin position="177"/>
        <end position="277"/>
    </location>
</feature>
<dbReference type="InterPro" id="IPR003313">
    <property type="entry name" value="AraC-bd"/>
</dbReference>
<keyword evidence="7" id="KW-1185">Reference proteome</keyword>
<dbReference type="SUPFAM" id="SSF51215">
    <property type="entry name" value="Regulatory protein AraC"/>
    <property type="match status" value="1"/>
</dbReference>
<protein>
    <submittedName>
        <fullName evidence="6">AraC-like ligand binding domain-containing protein</fullName>
    </submittedName>
</protein>
<keyword evidence="1" id="KW-0805">Transcription regulation</keyword>
<evidence type="ECO:0000313" key="6">
    <source>
        <dbReference type="EMBL" id="SIS59382.1"/>
    </source>
</evidence>
<gene>
    <name evidence="6" type="ORF">SAMN05421788_101116</name>
</gene>
<dbReference type="SUPFAM" id="SSF46689">
    <property type="entry name" value="Homeodomain-like"/>
    <property type="match status" value="2"/>
</dbReference>
<dbReference type="Pfam" id="PF02311">
    <property type="entry name" value="AraC_binding"/>
    <property type="match status" value="1"/>
</dbReference>
<sequence length="289" mass="34120">MTRLKQFEPLAIHDFEEAEFHLPVHSHTYYEIIYIHNGCGIHHLNNNQLPYKEGDIFLLSPEDEHYFEIEKSTRFTYIKFTDDYFSNNNYLAPTAWTHMRPEAVMQHKLLKEMKLQFNEPCRSILKNTIDNIVAYNCRKDVGSSAIMFFQILSIFGLVREGLVKMDVHLNNSLPDKEKLLSYIHQHIYEPHTVQVKQIAAHFNIAPNYFSAYFKRNFDMSYKEYLNNYRTRLIEKRFTNGGLTLKQIASEFGFTDESHLSKFFKKKTEQNPSSYRKNNVPANDRVSLPA</sequence>
<dbReference type="KEGG" id="fln:FLA_4703"/>
<keyword evidence="3" id="KW-0804">Transcription</keyword>
<dbReference type="Gene3D" id="1.10.10.60">
    <property type="entry name" value="Homeodomain-like"/>
    <property type="match status" value="2"/>
</dbReference>
<dbReference type="SMART" id="SM00342">
    <property type="entry name" value="HTH_ARAC"/>
    <property type="match status" value="1"/>
</dbReference>
<dbReference type="OrthoDB" id="636258at2"/>
<dbReference type="Pfam" id="PF12833">
    <property type="entry name" value="HTH_18"/>
    <property type="match status" value="1"/>
</dbReference>
<feature type="region of interest" description="Disordered" evidence="4">
    <location>
        <begin position="266"/>
        <end position="289"/>
    </location>
</feature>
<dbReference type="AlphaFoldDB" id="A0A173MME3"/>
<dbReference type="Proteomes" id="UP000186917">
    <property type="component" value="Unassembled WGS sequence"/>
</dbReference>
<name>A0A173MME3_9BACT</name>
<dbReference type="InterPro" id="IPR009057">
    <property type="entry name" value="Homeodomain-like_sf"/>
</dbReference>
<evidence type="ECO:0000313" key="7">
    <source>
        <dbReference type="Proteomes" id="UP000186917"/>
    </source>
</evidence>
<evidence type="ECO:0000256" key="3">
    <source>
        <dbReference type="ARBA" id="ARBA00023163"/>
    </source>
</evidence>
<dbReference type="GO" id="GO:0003700">
    <property type="term" value="F:DNA-binding transcription factor activity"/>
    <property type="evidence" value="ECO:0007669"/>
    <property type="project" value="InterPro"/>
</dbReference>
<organism evidence="6 7">
    <name type="scientific">Filimonas lacunae</name>
    <dbReference type="NCBI Taxonomy" id="477680"/>
    <lineage>
        <taxon>Bacteria</taxon>
        <taxon>Pseudomonadati</taxon>
        <taxon>Bacteroidota</taxon>
        <taxon>Chitinophagia</taxon>
        <taxon>Chitinophagales</taxon>
        <taxon>Chitinophagaceae</taxon>
        <taxon>Filimonas</taxon>
    </lineage>
</organism>
<dbReference type="RefSeq" id="WP_076374649.1">
    <property type="nucleotide sequence ID" value="NZ_AP017422.1"/>
</dbReference>
<dbReference type="PANTHER" id="PTHR43280:SF2">
    <property type="entry name" value="HTH-TYPE TRANSCRIPTIONAL REGULATOR EXSA"/>
    <property type="match status" value="1"/>
</dbReference>
<dbReference type="PANTHER" id="PTHR43280">
    <property type="entry name" value="ARAC-FAMILY TRANSCRIPTIONAL REGULATOR"/>
    <property type="match status" value="1"/>
</dbReference>
<feature type="compositionally biased region" description="Polar residues" evidence="4">
    <location>
        <begin position="269"/>
        <end position="280"/>
    </location>
</feature>
<evidence type="ECO:0000259" key="5">
    <source>
        <dbReference type="PROSITE" id="PS01124"/>
    </source>
</evidence>
<dbReference type="Gene3D" id="2.60.120.10">
    <property type="entry name" value="Jelly Rolls"/>
    <property type="match status" value="1"/>
</dbReference>
<evidence type="ECO:0000256" key="2">
    <source>
        <dbReference type="ARBA" id="ARBA00023125"/>
    </source>
</evidence>
<dbReference type="PROSITE" id="PS01124">
    <property type="entry name" value="HTH_ARAC_FAMILY_2"/>
    <property type="match status" value="1"/>
</dbReference>
<proteinExistence type="predicted"/>
<evidence type="ECO:0000256" key="4">
    <source>
        <dbReference type="SAM" id="MobiDB-lite"/>
    </source>
</evidence>
<reference evidence="7" key="1">
    <citation type="submission" date="2017-01" db="EMBL/GenBank/DDBJ databases">
        <authorList>
            <person name="Varghese N."/>
            <person name="Submissions S."/>
        </authorList>
    </citation>
    <scope>NUCLEOTIDE SEQUENCE [LARGE SCALE GENOMIC DNA]</scope>
    <source>
        <strain evidence="7">DSM 21054</strain>
    </source>
</reference>
<dbReference type="InterPro" id="IPR018060">
    <property type="entry name" value="HTH_AraC"/>
</dbReference>
<dbReference type="EMBL" id="FTOR01000001">
    <property type="protein sequence ID" value="SIS59382.1"/>
    <property type="molecule type" value="Genomic_DNA"/>
</dbReference>
<accession>A0A173MME3</accession>
<dbReference type="GO" id="GO:0043565">
    <property type="term" value="F:sequence-specific DNA binding"/>
    <property type="evidence" value="ECO:0007669"/>
    <property type="project" value="InterPro"/>
</dbReference>
<keyword evidence="2" id="KW-0238">DNA-binding</keyword>
<dbReference type="InterPro" id="IPR014710">
    <property type="entry name" value="RmlC-like_jellyroll"/>
</dbReference>
<dbReference type="InterPro" id="IPR037923">
    <property type="entry name" value="HTH-like"/>
</dbReference>